<evidence type="ECO:0000256" key="2">
    <source>
        <dbReference type="ARBA" id="ARBA00022679"/>
    </source>
</evidence>
<dbReference type="PROSITE" id="PS00092">
    <property type="entry name" value="N6_MTASE"/>
    <property type="match status" value="1"/>
</dbReference>
<evidence type="ECO:0000256" key="3">
    <source>
        <dbReference type="SAM" id="MobiDB-lite"/>
    </source>
</evidence>
<sequence>MRVISGISKGHKLKSPKGQNTRPTEDRIKESLFNILGTLKKDSLVLDLFAGSGAIGIEFLSRGANKAYFVDSSYESIKTVKENLEHTKFLEYATIYKKDSIGVISFLKDQGLKFDYIYIDPPFEKHDLLFTVLEHINRYHILHKDGVIMIEHEKQLELDEAIINFEKIDFRNYGSKSITFLKGLKEEVNESNISRQF</sequence>
<keyword evidence="2 4" id="KW-0808">Transferase</keyword>
<evidence type="ECO:0000313" key="5">
    <source>
        <dbReference type="Proteomes" id="UP000186112"/>
    </source>
</evidence>
<dbReference type="SUPFAM" id="SSF53335">
    <property type="entry name" value="S-adenosyl-L-methionine-dependent methyltransferases"/>
    <property type="match status" value="1"/>
</dbReference>
<dbReference type="InterPro" id="IPR029063">
    <property type="entry name" value="SAM-dependent_MTases_sf"/>
</dbReference>
<dbReference type="InterPro" id="IPR004398">
    <property type="entry name" value="RNA_MeTrfase_RsmD"/>
</dbReference>
<dbReference type="AlphaFoldDB" id="A0A1U7M330"/>
<comment type="caution">
    <text evidence="4">The sequence shown here is derived from an EMBL/GenBank/DDBJ whole genome shotgun (WGS) entry which is preliminary data.</text>
</comment>
<dbReference type="EMBL" id="LTDM01000064">
    <property type="protein sequence ID" value="OLS01722.1"/>
    <property type="molecule type" value="Genomic_DNA"/>
</dbReference>
<dbReference type="PANTHER" id="PTHR43542:SF1">
    <property type="entry name" value="METHYLTRANSFERASE"/>
    <property type="match status" value="1"/>
</dbReference>
<dbReference type="InterPro" id="IPR002052">
    <property type="entry name" value="DNA_methylase_N6_adenine_CS"/>
</dbReference>
<dbReference type="NCBIfam" id="TIGR00095">
    <property type="entry name" value="16S rRNA (guanine(966)-N(2))-methyltransferase RsmD"/>
    <property type="match status" value="1"/>
</dbReference>
<evidence type="ECO:0000256" key="1">
    <source>
        <dbReference type="ARBA" id="ARBA00022603"/>
    </source>
</evidence>
<dbReference type="RefSeq" id="WP_075728219.1">
    <property type="nucleotide sequence ID" value="NZ_LTDM01000064.1"/>
</dbReference>
<gene>
    <name evidence="4" type="primary">rsmD</name>
    <name evidence="4" type="ORF">TICRE_23220</name>
</gene>
<dbReference type="CDD" id="cd02440">
    <property type="entry name" value="AdoMet_MTases"/>
    <property type="match status" value="1"/>
</dbReference>
<dbReference type="EC" id="2.1.1.171" evidence="4"/>
<evidence type="ECO:0000313" key="4">
    <source>
        <dbReference type="EMBL" id="OLS01722.1"/>
    </source>
</evidence>
<name>A0A1U7M330_TISCR</name>
<dbReference type="PIRSF" id="PIRSF004553">
    <property type="entry name" value="CHP00095"/>
    <property type="match status" value="1"/>
</dbReference>
<organism evidence="4 5">
    <name type="scientific">Tissierella creatinophila DSM 6911</name>
    <dbReference type="NCBI Taxonomy" id="1123403"/>
    <lineage>
        <taxon>Bacteria</taxon>
        <taxon>Bacillati</taxon>
        <taxon>Bacillota</taxon>
        <taxon>Tissierellia</taxon>
        <taxon>Tissierellales</taxon>
        <taxon>Tissierellaceae</taxon>
        <taxon>Tissierella</taxon>
    </lineage>
</organism>
<dbReference type="PANTHER" id="PTHR43542">
    <property type="entry name" value="METHYLTRANSFERASE"/>
    <property type="match status" value="1"/>
</dbReference>
<keyword evidence="5" id="KW-1185">Reference proteome</keyword>
<dbReference type="Gene3D" id="3.40.50.150">
    <property type="entry name" value="Vaccinia Virus protein VP39"/>
    <property type="match status" value="1"/>
</dbReference>
<proteinExistence type="predicted"/>
<dbReference type="Pfam" id="PF03602">
    <property type="entry name" value="Cons_hypoth95"/>
    <property type="match status" value="1"/>
</dbReference>
<accession>A0A1U7M330</accession>
<feature type="region of interest" description="Disordered" evidence="3">
    <location>
        <begin position="1"/>
        <end position="24"/>
    </location>
</feature>
<dbReference type="Proteomes" id="UP000186112">
    <property type="component" value="Unassembled WGS sequence"/>
</dbReference>
<dbReference type="GO" id="GO:0003676">
    <property type="term" value="F:nucleic acid binding"/>
    <property type="evidence" value="ECO:0007669"/>
    <property type="project" value="InterPro"/>
</dbReference>
<protein>
    <submittedName>
        <fullName evidence="4">Ribosomal RNA small subunit methyltransferase D</fullName>
        <ecNumber evidence="4">2.1.1.171</ecNumber>
    </submittedName>
</protein>
<reference evidence="4 5" key="1">
    <citation type="submission" date="2016-02" db="EMBL/GenBank/DDBJ databases">
        <title>Genome sequence of Tissierella creatinophila DSM 6911.</title>
        <authorList>
            <person name="Poehlein A."/>
            <person name="Daniel R."/>
        </authorList>
    </citation>
    <scope>NUCLEOTIDE SEQUENCE [LARGE SCALE GENOMIC DNA]</scope>
    <source>
        <strain evidence="4 5">DSM 6911</strain>
    </source>
</reference>
<dbReference type="OrthoDB" id="9803017at2"/>
<dbReference type="GO" id="GO:0052913">
    <property type="term" value="F:16S rRNA (guanine(966)-N(2))-methyltransferase activity"/>
    <property type="evidence" value="ECO:0007669"/>
    <property type="project" value="UniProtKB-EC"/>
</dbReference>
<keyword evidence="1 4" id="KW-0489">Methyltransferase</keyword>